<feature type="transmembrane region" description="Helical" evidence="7">
    <location>
        <begin position="103"/>
        <end position="128"/>
    </location>
</feature>
<feature type="domain" description="Major facilitator superfamily (MFS) profile" evidence="8">
    <location>
        <begin position="15"/>
        <end position="461"/>
    </location>
</feature>
<dbReference type="InterPro" id="IPR036259">
    <property type="entry name" value="MFS_trans_sf"/>
</dbReference>
<sequence>MEADTHNDKNLKLTALIVVCIGSFLIPFMGSSLNIVLPVIQNELSVNLIILSWIPTVFVLANAATILPLGRLGDIIGRKKVYAYGMVIYTVASLLAGLSTSGIMLVCFSFMQGIGCAMIFASAVALLSSVYPSNQRGEALGAYITAVYIGLFLGPLLGGFLANNIGWRSIFLFNVPVGIISLILIKFKLHGDWKGYDGEKFEKSGSVIYIIALLAILYGISSFQTNLGKLILLAGIFGLAIFILKERGSKNPILRLNIFKKRVSSFSALALLLMNIATTSMWAILSLYFQDILSLSPLTTAMILSVQPLMVALLSVPVGRLADRVENRTFSIAGMILVTLGLIIFSTLQPQTELYIPIIGLILVGIGLGLFNSPTTNKFMGSIEGRDYGMAGATLSTMIYVGQTLSLSIMLFIFSIYIGNVQINNSNFSLYLLSLKTAFTAFAIITGLGTIITLLIGKNNLKKIKSDQYTKKLD</sequence>
<evidence type="ECO:0000256" key="2">
    <source>
        <dbReference type="ARBA" id="ARBA00022448"/>
    </source>
</evidence>
<dbReference type="Gene3D" id="1.20.1720.10">
    <property type="entry name" value="Multidrug resistance protein D"/>
    <property type="match status" value="1"/>
</dbReference>
<dbReference type="PANTHER" id="PTHR42718:SF46">
    <property type="entry name" value="BLR6921 PROTEIN"/>
    <property type="match status" value="1"/>
</dbReference>
<reference evidence="10" key="1">
    <citation type="submission" date="2011-02" db="EMBL/GenBank/DDBJ databases">
        <title>Complete sequence of Methanobacterium sp. AL-21.</title>
        <authorList>
            <consortium name="US DOE Joint Genome Institute"/>
            <person name="Lucas S."/>
            <person name="Copeland A."/>
            <person name="Lapidus A."/>
            <person name="Cheng J.-F."/>
            <person name="Goodwin L."/>
            <person name="Pitluck S."/>
            <person name="Chertkov O."/>
            <person name="Detter J.C."/>
            <person name="Han C."/>
            <person name="Tapia R."/>
            <person name="Land M."/>
            <person name="Hauser L."/>
            <person name="Kyrpides N."/>
            <person name="Ivanova N."/>
            <person name="Mikhailova N."/>
            <person name="Pagani I."/>
            <person name="Cadillo-Quiroz H."/>
            <person name="Imachi H."/>
            <person name="Zinder S."/>
            <person name="Liu W."/>
            <person name="Woyke T."/>
        </authorList>
    </citation>
    <scope>NUCLEOTIDE SEQUENCE [LARGE SCALE GENOMIC DNA]</scope>
    <source>
        <strain evidence="10">AL-21</strain>
    </source>
</reference>
<keyword evidence="10" id="KW-1185">Reference proteome</keyword>
<dbReference type="EMBL" id="CP002551">
    <property type="protein sequence ID" value="ADZ09343.1"/>
    <property type="molecule type" value="Genomic_DNA"/>
</dbReference>
<dbReference type="PRINTS" id="PR01036">
    <property type="entry name" value="TCRTETB"/>
</dbReference>
<dbReference type="Proteomes" id="UP000007490">
    <property type="component" value="Chromosome"/>
</dbReference>
<feature type="transmembrane region" description="Helical" evidence="7">
    <location>
        <begin position="330"/>
        <end position="348"/>
    </location>
</feature>
<feature type="transmembrane region" description="Helical" evidence="7">
    <location>
        <begin position="354"/>
        <end position="371"/>
    </location>
</feature>
<feature type="transmembrane region" description="Helical" evidence="7">
    <location>
        <begin position="392"/>
        <end position="418"/>
    </location>
</feature>
<accession>F0T5V0</accession>
<evidence type="ECO:0000256" key="1">
    <source>
        <dbReference type="ARBA" id="ARBA00004651"/>
    </source>
</evidence>
<feature type="transmembrane region" description="Helical" evidence="7">
    <location>
        <begin position="12"/>
        <end position="36"/>
    </location>
</feature>
<dbReference type="Pfam" id="PF07690">
    <property type="entry name" value="MFS_1"/>
    <property type="match status" value="2"/>
</dbReference>
<evidence type="ECO:0000256" key="7">
    <source>
        <dbReference type="SAM" id="Phobius"/>
    </source>
</evidence>
<keyword evidence="4 7" id="KW-0812">Transmembrane</keyword>
<proteinExistence type="predicted"/>
<dbReference type="GeneID" id="10277548"/>
<evidence type="ECO:0000256" key="5">
    <source>
        <dbReference type="ARBA" id="ARBA00022989"/>
    </source>
</evidence>
<dbReference type="eggNOG" id="arCOG00143">
    <property type="taxonomic scope" value="Archaea"/>
</dbReference>
<reference evidence="9 10" key="2">
    <citation type="journal article" date="2014" name="Int. J. Syst. Evol. Microbiol.">
        <title>Methanobacterium paludis sp. nov. and a novel strain of Methanobacterium lacus isolated from northern peatlands.</title>
        <authorList>
            <person name="Cadillo-Quiroz H."/>
            <person name="Brauer S.L."/>
            <person name="Goodson N."/>
            <person name="Yavitt J.B."/>
            <person name="Zinder S.H."/>
        </authorList>
    </citation>
    <scope>NUCLEOTIDE SEQUENCE [LARGE SCALE GENOMIC DNA]</scope>
    <source>
        <strain evidence="9 10">AL-21</strain>
    </source>
</reference>
<dbReference type="HOGENOM" id="CLU_000960_28_3_2"/>
<feature type="transmembrane region" description="Helical" evidence="7">
    <location>
        <begin position="438"/>
        <end position="456"/>
    </location>
</feature>
<dbReference type="GO" id="GO:0005886">
    <property type="term" value="C:plasma membrane"/>
    <property type="evidence" value="ECO:0007669"/>
    <property type="project" value="UniProtKB-SubCell"/>
</dbReference>
<dbReference type="PROSITE" id="PS50850">
    <property type="entry name" value="MFS"/>
    <property type="match status" value="1"/>
</dbReference>
<dbReference type="Gene3D" id="1.20.1250.20">
    <property type="entry name" value="MFS general substrate transporter like domains"/>
    <property type="match status" value="1"/>
</dbReference>
<feature type="transmembrane region" description="Helical" evidence="7">
    <location>
        <begin position="265"/>
        <end position="289"/>
    </location>
</feature>
<dbReference type="GO" id="GO:0022857">
    <property type="term" value="F:transmembrane transporter activity"/>
    <property type="evidence" value="ECO:0007669"/>
    <property type="project" value="InterPro"/>
</dbReference>
<dbReference type="KEGG" id="mel:Metbo_1098"/>
<dbReference type="OrthoDB" id="117970at2157"/>
<feature type="transmembrane region" description="Helical" evidence="7">
    <location>
        <begin position="227"/>
        <end position="244"/>
    </location>
</feature>
<evidence type="ECO:0000256" key="6">
    <source>
        <dbReference type="ARBA" id="ARBA00023136"/>
    </source>
</evidence>
<gene>
    <name evidence="9" type="ordered locus">Metbo_1098</name>
</gene>
<keyword evidence="5 7" id="KW-1133">Transmembrane helix</keyword>
<dbReference type="CDD" id="cd17321">
    <property type="entry name" value="MFS_MMR_MDR_like"/>
    <property type="match status" value="1"/>
</dbReference>
<feature type="transmembrane region" description="Helical" evidence="7">
    <location>
        <begin position="81"/>
        <end position="97"/>
    </location>
</feature>
<dbReference type="PANTHER" id="PTHR42718">
    <property type="entry name" value="MAJOR FACILITATOR SUPERFAMILY MULTIDRUG TRANSPORTER MFSC"/>
    <property type="match status" value="1"/>
</dbReference>
<dbReference type="RefSeq" id="WP_013644694.1">
    <property type="nucleotide sequence ID" value="NC_015216.1"/>
</dbReference>
<evidence type="ECO:0000256" key="3">
    <source>
        <dbReference type="ARBA" id="ARBA00022475"/>
    </source>
</evidence>
<evidence type="ECO:0000313" key="9">
    <source>
        <dbReference type="EMBL" id="ADZ09343.1"/>
    </source>
</evidence>
<evidence type="ECO:0000256" key="4">
    <source>
        <dbReference type="ARBA" id="ARBA00022692"/>
    </source>
</evidence>
<dbReference type="InterPro" id="IPR020846">
    <property type="entry name" value="MFS_dom"/>
</dbReference>
<keyword evidence="3" id="KW-1003">Cell membrane</keyword>
<dbReference type="SUPFAM" id="SSF103473">
    <property type="entry name" value="MFS general substrate transporter"/>
    <property type="match status" value="1"/>
</dbReference>
<feature type="transmembrane region" description="Helical" evidence="7">
    <location>
        <begin position="167"/>
        <end position="185"/>
    </location>
</feature>
<comment type="subcellular location">
    <subcellularLocation>
        <location evidence="1">Cell membrane</location>
        <topology evidence="1">Multi-pass membrane protein</topology>
    </subcellularLocation>
</comment>
<feature type="transmembrane region" description="Helical" evidence="7">
    <location>
        <begin position="295"/>
        <end position="318"/>
    </location>
</feature>
<evidence type="ECO:0000259" key="8">
    <source>
        <dbReference type="PROSITE" id="PS50850"/>
    </source>
</evidence>
<evidence type="ECO:0000313" key="10">
    <source>
        <dbReference type="Proteomes" id="UP000007490"/>
    </source>
</evidence>
<name>F0T5V0_METLA</name>
<keyword evidence="2" id="KW-0813">Transport</keyword>
<feature type="transmembrane region" description="Helical" evidence="7">
    <location>
        <begin position="140"/>
        <end position="161"/>
    </location>
</feature>
<feature type="transmembrane region" description="Helical" evidence="7">
    <location>
        <begin position="48"/>
        <end position="69"/>
    </location>
</feature>
<dbReference type="InterPro" id="IPR011701">
    <property type="entry name" value="MFS"/>
</dbReference>
<protein>
    <submittedName>
        <fullName evidence="9">Major facilitator superfamily MFS_1</fullName>
    </submittedName>
</protein>
<dbReference type="AlphaFoldDB" id="F0T5V0"/>
<organism evidence="9 10">
    <name type="scientific">Methanobacterium lacus (strain AL-21)</name>
    <dbReference type="NCBI Taxonomy" id="877455"/>
    <lineage>
        <taxon>Archaea</taxon>
        <taxon>Methanobacteriati</taxon>
        <taxon>Methanobacteriota</taxon>
        <taxon>Methanomada group</taxon>
        <taxon>Methanobacteria</taxon>
        <taxon>Methanobacteriales</taxon>
        <taxon>Methanobacteriaceae</taxon>
        <taxon>Methanobacterium</taxon>
    </lineage>
</organism>
<keyword evidence="6 7" id="KW-0472">Membrane</keyword>